<protein>
    <recommendedName>
        <fullName evidence="11">SEFIR domain-containing protein</fullName>
    </recommendedName>
</protein>
<keyword evidence="2 9" id="KW-0812">Transmembrane</keyword>
<reference evidence="12" key="2">
    <citation type="submission" date="2019-04" db="EMBL/GenBank/DDBJ databases">
        <authorList>
            <person name="Kadobianskyi M."/>
            <person name="Schulze L."/>
            <person name="Schuelke M."/>
            <person name="Judkewitz B."/>
        </authorList>
    </citation>
    <scope>NUCLEOTIDE SEQUENCE</scope>
    <source>
        <strain evidence="12">Bolton</strain>
        <tissue evidence="12">Whole-body</tissue>
    </source>
</reference>
<keyword evidence="6" id="KW-0675">Receptor</keyword>
<evidence type="ECO:0000313" key="13">
    <source>
        <dbReference type="Proteomes" id="UP000316079"/>
    </source>
</evidence>
<keyword evidence="3 10" id="KW-0732">Signal</keyword>
<name>A0A553N080_9TELE</name>
<evidence type="ECO:0000256" key="7">
    <source>
        <dbReference type="ARBA" id="ARBA00023180"/>
    </source>
</evidence>
<proteinExistence type="predicted"/>
<evidence type="ECO:0000256" key="8">
    <source>
        <dbReference type="SAM" id="MobiDB-lite"/>
    </source>
</evidence>
<dbReference type="EMBL" id="SRMA01027167">
    <property type="protein sequence ID" value="TRY58827.1"/>
    <property type="molecule type" value="Genomic_DNA"/>
</dbReference>
<dbReference type="Pfam" id="PF08357">
    <property type="entry name" value="SEFIR"/>
    <property type="match status" value="1"/>
</dbReference>
<dbReference type="PANTHER" id="PTHR15583">
    <property type="entry name" value="INTERLEUKIN-17 RECEPTOR"/>
    <property type="match status" value="1"/>
</dbReference>
<feature type="signal peptide" evidence="10">
    <location>
        <begin position="1"/>
        <end position="18"/>
    </location>
</feature>
<evidence type="ECO:0000256" key="1">
    <source>
        <dbReference type="ARBA" id="ARBA00004479"/>
    </source>
</evidence>
<dbReference type="GO" id="GO:0016020">
    <property type="term" value="C:membrane"/>
    <property type="evidence" value="ECO:0007669"/>
    <property type="project" value="UniProtKB-SubCell"/>
</dbReference>
<sequence>MAHAWWMVNMLLLVATCASPLERVTHQDGNGAICPQELNTNCNWTNTNPLTAYDLHCGPVSFCSLSVKPKLCCYEEVCKPCLWSNIQLRLISDSEEEEDLENEGSESEENSGDWDSGFVSMPNNASEVHREYSSCEDQINNVTISICYKAAERIYMWCKRLDFAVTPSARSKPFNITLVEYEDVDFGRSMEVSVSSLKSECVPQQKPWISNNAKVSPYVYVKPLDGIFKVLLSTKEEQTTEPLGTCVKRGREGKCWFLPNNSIPFESATDCMCLQAWEKHSVRTEICPFENNKTEFKGNVLKNLTVTVALIKTNENQPMLFWTLAIPCPVRAELWPCHLQADGNCRELPGHPIKVDGKIERFCQHPVERQYWSVLILPLVIVCLAVVGGLLLVCKLRWSLREWDRTSHSQETKGQLLLLHSSTSDCAQVCVLARLLSELDFAVFLDLWSQAELGSLGPAAWLHSKLDHIQKHGGKALILLSPSTIQQAECYCKAALEDWINCGTSDSNTLALAMGCIYADRQKCSTAQRFVLVQMDSADNFKQERDLPKLLRGLPLYKLPLQTQGLLMELCLEKPNSVSGKLKKMWWMKRARSKLAQGVQNFCKKTRVRTESLLTQTDSLSLDIEDTEERVSLATEH</sequence>
<keyword evidence="5 9" id="KW-0472">Membrane</keyword>
<feature type="compositionally biased region" description="Acidic residues" evidence="8">
    <location>
        <begin position="94"/>
        <end position="112"/>
    </location>
</feature>
<dbReference type="Proteomes" id="UP000316079">
    <property type="component" value="Unassembled WGS sequence"/>
</dbReference>
<dbReference type="STRING" id="623744.A0A553N080"/>
<dbReference type="GO" id="GO:0030368">
    <property type="term" value="F:interleukin-17 receptor activity"/>
    <property type="evidence" value="ECO:0007669"/>
    <property type="project" value="InterPro"/>
</dbReference>
<keyword evidence="13" id="KW-1185">Reference proteome</keyword>
<keyword evidence="7" id="KW-0325">Glycoprotein</keyword>
<evidence type="ECO:0000256" key="9">
    <source>
        <dbReference type="SAM" id="Phobius"/>
    </source>
</evidence>
<evidence type="ECO:0000256" key="5">
    <source>
        <dbReference type="ARBA" id="ARBA00023136"/>
    </source>
</evidence>
<accession>A0A553N080</accession>
<dbReference type="AlphaFoldDB" id="A0A553N080"/>
<gene>
    <name evidence="12" type="ORF">DNTS_022335</name>
</gene>
<organism evidence="12 13">
    <name type="scientific">Danionella cerebrum</name>
    <dbReference type="NCBI Taxonomy" id="2873325"/>
    <lineage>
        <taxon>Eukaryota</taxon>
        <taxon>Metazoa</taxon>
        <taxon>Chordata</taxon>
        <taxon>Craniata</taxon>
        <taxon>Vertebrata</taxon>
        <taxon>Euteleostomi</taxon>
        <taxon>Actinopterygii</taxon>
        <taxon>Neopterygii</taxon>
        <taxon>Teleostei</taxon>
        <taxon>Ostariophysi</taxon>
        <taxon>Cypriniformes</taxon>
        <taxon>Danionidae</taxon>
        <taxon>Danioninae</taxon>
        <taxon>Danionella</taxon>
    </lineage>
</organism>
<dbReference type="EMBL" id="SRMA01027167">
    <property type="protein sequence ID" value="TRY58828.1"/>
    <property type="molecule type" value="Genomic_DNA"/>
</dbReference>
<dbReference type="PANTHER" id="PTHR15583:SF12">
    <property type="entry name" value="INTERLEUKIN-17 RECEPTOR C"/>
    <property type="match status" value="1"/>
</dbReference>
<comment type="caution">
    <text evidence="12">The sequence shown here is derived from an EMBL/GenBank/DDBJ whole genome shotgun (WGS) entry which is preliminary data.</text>
</comment>
<dbReference type="InterPro" id="IPR013568">
    <property type="entry name" value="SEFIR_dom"/>
</dbReference>
<dbReference type="Gene3D" id="3.40.50.11530">
    <property type="match status" value="1"/>
</dbReference>
<feature type="transmembrane region" description="Helical" evidence="9">
    <location>
        <begin position="371"/>
        <end position="393"/>
    </location>
</feature>
<evidence type="ECO:0000256" key="4">
    <source>
        <dbReference type="ARBA" id="ARBA00022989"/>
    </source>
</evidence>
<dbReference type="OrthoDB" id="10045365at2759"/>
<evidence type="ECO:0000313" key="12">
    <source>
        <dbReference type="EMBL" id="TRY58828.1"/>
    </source>
</evidence>
<evidence type="ECO:0000259" key="11">
    <source>
        <dbReference type="Pfam" id="PF08357"/>
    </source>
</evidence>
<keyword evidence="4 9" id="KW-1133">Transmembrane helix</keyword>
<evidence type="ECO:0000256" key="10">
    <source>
        <dbReference type="SAM" id="SignalP"/>
    </source>
</evidence>
<evidence type="ECO:0000256" key="2">
    <source>
        <dbReference type="ARBA" id="ARBA00022692"/>
    </source>
</evidence>
<reference evidence="12 13" key="1">
    <citation type="journal article" date="2019" name="Sci. Data">
        <title>Hybrid genome assembly and annotation of Danionella translucida.</title>
        <authorList>
            <person name="Kadobianskyi M."/>
            <person name="Schulze L."/>
            <person name="Schuelke M."/>
            <person name="Judkewitz B."/>
        </authorList>
    </citation>
    <scope>NUCLEOTIDE SEQUENCE [LARGE SCALE GENOMIC DNA]</scope>
    <source>
        <strain evidence="12 13">Bolton</strain>
    </source>
</reference>
<feature type="region of interest" description="Disordered" evidence="8">
    <location>
        <begin position="94"/>
        <end position="118"/>
    </location>
</feature>
<dbReference type="InterPro" id="IPR039465">
    <property type="entry name" value="IL-17_rcpt-like"/>
</dbReference>
<evidence type="ECO:0000256" key="3">
    <source>
        <dbReference type="ARBA" id="ARBA00022729"/>
    </source>
</evidence>
<feature type="chain" id="PRO_5044617376" description="SEFIR domain-containing protein" evidence="10">
    <location>
        <begin position="19"/>
        <end position="637"/>
    </location>
</feature>
<comment type="subcellular location">
    <subcellularLocation>
        <location evidence="1">Membrane</location>
        <topology evidence="1">Single-pass type I membrane protein</topology>
    </subcellularLocation>
</comment>
<feature type="domain" description="SEFIR" evidence="11">
    <location>
        <begin position="416"/>
        <end position="570"/>
    </location>
</feature>
<evidence type="ECO:0000256" key="6">
    <source>
        <dbReference type="ARBA" id="ARBA00023170"/>
    </source>
</evidence>